<keyword evidence="3" id="KW-0732">Signal</keyword>
<evidence type="ECO:0000256" key="4">
    <source>
        <dbReference type="PIRSR" id="PIRSR602157-1"/>
    </source>
</evidence>
<dbReference type="EMBL" id="MRZV01000017">
    <property type="protein sequence ID" value="PIK62159.1"/>
    <property type="molecule type" value="Genomic_DNA"/>
</dbReference>
<dbReference type="GO" id="GO:0031419">
    <property type="term" value="F:cobalamin binding"/>
    <property type="evidence" value="ECO:0007669"/>
    <property type="project" value="InterPro"/>
</dbReference>
<evidence type="ECO:0000313" key="7">
    <source>
        <dbReference type="Proteomes" id="UP000230750"/>
    </source>
</evidence>
<organism evidence="6 7">
    <name type="scientific">Stichopus japonicus</name>
    <name type="common">Sea cucumber</name>
    <dbReference type="NCBI Taxonomy" id="307972"/>
    <lineage>
        <taxon>Eukaryota</taxon>
        <taxon>Metazoa</taxon>
        <taxon>Echinodermata</taxon>
        <taxon>Eleutherozoa</taxon>
        <taxon>Echinozoa</taxon>
        <taxon>Holothuroidea</taxon>
        <taxon>Aspidochirotacea</taxon>
        <taxon>Aspidochirotida</taxon>
        <taxon>Stichopodidae</taxon>
        <taxon>Apostichopus</taxon>
    </lineage>
</organism>
<dbReference type="SUPFAM" id="SSF48239">
    <property type="entry name" value="Terpenoid cyclases/Protein prenyltransferases"/>
    <property type="match status" value="1"/>
</dbReference>
<feature type="binding site" evidence="4">
    <location>
        <position position="227"/>
    </location>
    <ligand>
        <name>cyanocob(III)alamin</name>
        <dbReference type="ChEBI" id="CHEBI:17439"/>
    </ligand>
</feature>
<keyword evidence="2" id="KW-0964">Secreted</keyword>
<protein>
    <recommendedName>
        <fullName evidence="8">DUF4430 domain-containing protein</fullName>
    </recommendedName>
</protein>
<comment type="caution">
    <text evidence="6">The sequence shown here is derived from an EMBL/GenBank/DDBJ whole genome shotgun (WGS) entry which is preliminary data.</text>
</comment>
<evidence type="ECO:0000256" key="3">
    <source>
        <dbReference type="ARBA" id="ARBA00022729"/>
    </source>
</evidence>
<keyword evidence="5" id="KW-1015">Disulfide bond</keyword>
<dbReference type="InterPro" id="IPR051588">
    <property type="entry name" value="Cobalamin_Transport"/>
</dbReference>
<dbReference type="InterPro" id="IPR008930">
    <property type="entry name" value="Terpenoid_cyclase/PrenylTrfase"/>
</dbReference>
<dbReference type="Gene3D" id="1.50.10.20">
    <property type="match status" value="1"/>
</dbReference>
<dbReference type="GO" id="GO:0005615">
    <property type="term" value="C:extracellular space"/>
    <property type="evidence" value="ECO:0007669"/>
    <property type="project" value="TreeGrafter"/>
</dbReference>
<feature type="binding site" evidence="4">
    <location>
        <position position="321"/>
    </location>
    <ligand>
        <name>cyanocob(III)alamin</name>
        <dbReference type="ChEBI" id="CHEBI:17439"/>
    </ligand>
</feature>
<dbReference type="AlphaFoldDB" id="A0A2G8LPG4"/>
<proteinExistence type="predicted"/>
<dbReference type="InterPro" id="IPR002157">
    <property type="entry name" value="Cbl-bd_prot"/>
</dbReference>
<comment type="subcellular location">
    <subcellularLocation>
        <location evidence="1">Secreted</location>
    </subcellularLocation>
</comment>
<dbReference type="PANTHER" id="PTHR10559:SF18">
    <property type="entry name" value="TRANSCOBALAMIN II"/>
    <property type="match status" value="1"/>
</dbReference>
<sequence>MRRHQFITFFSKCEAILFLTPKSVLTDSVFRSKKAGGGNATLEQEVSDVRDLAIQWLADQQELGGSWPSLNTQNAILGLQLADPGWLAGHGLKERLFTKERLEYELLRELLPALCNDGDDDSSSSDSDEDCDECCTRSFGRGAGVLGQYMLALQSVCCPTDDFYGVDLKCSMTKLLRDFPEPNFNNFFQFSLAILSLCSCNATIFEKGLVKLADGSDKNDPCSDGIDTLSLEVMAMVCATDQAIYYDVENWYDILDERVQCILYAQNANKSFGNAITTALAIQALTAAGVDPTYWCCETAVTWLLAQQTDGDFDGVGATAQIIPFLGCNNFGSLQTIQIDCPNLPTPPVPPVIEPGDDTVTFDIEVRANGDVESYQVTILNGENLYFGMIRLADLNNDFTFESSGSAFGESIDAINGDFDDSVNSLYWTIHIGQEGTYAPKGIEGLFPSDDEVYIFILTDFS</sequence>
<keyword evidence="4" id="KW-0170">Cobalt</keyword>
<evidence type="ECO:0008006" key="8">
    <source>
        <dbReference type="Google" id="ProtNLM"/>
    </source>
</evidence>
<dbReference type="Gene3D" id="2.170.130.30">
    <property type="match status" value="1"/>
</dbReference>
<dbReference type="PANTHER" id="PTHR10559">
    <property type="entry name" value="TRANSCOBALAMIN-1/GASTRIC INTRINSIC FACTOR"/>
    <property type="match status" value="1"/>
</dbReference>
<evidence type="ECO:0000313" key="6">
    <source>
        <dbReference type="EMBL" id="PIK62159.1"/>
    </source>
</evidence>
<reference evidence="6 7" key="1">
    <citation type="journal article" date="2017" name="PLoS Biol.">
        <title>The sea cucumber genome provides insights into morphological evolution and visceral regeneration.</title>
        <authorList>
            <person name="Zhang X."/>
            <person name="Sun L."/>
            <person name="Yuan J."/>
            <person name="Sun Y."/>
            <person name="Gao Y."/>
            <person name="Zhang L."/>
            <person name="Li S."/>
            <person name="Dai H."/>
            <person name="Hamel J.F."/>
            <person name="Liu C."/>
            <person name="Yu Y."/>
            <person name="Liu S."/>
            <person name="Lin W."/>
            <person name="Guo K."/>
            <person name="Jin S."/>
            <person name="Xu P."/>
            <person name="Storey K.B."/>
            <person name="Huan P."/>
            <person name="Zhang T."/>
            <person name="Zhou Y."/>
            <person name="Zhang J."/>
            <person name="Lin C."/>
            <person name="Li X."/>
            <person name="Xing L."/>
            <person name="Huo D."/>
            <person name="Sun M."/>
            <person name="Wang L."/>
            <person name="Mercier A."/>
            <person name="Li F."/>
            <person name="Yang H."/>
            <person name="Xiang J."/>
        </authorList>
    </citation>
    <scope>NUCLEOTIDE SEQUENCE [LARGE SCALE GENOMIC DNA]</scope>
    <source>
        <strain evidence="6">Shaxun</strain>
        <tissue evidence="6">Muscle</tissue>
    </source>
</reference>
<gene>
    <name evidence="6" type="ORF">BSL78_00881</name>
</gene>
<dbReference type="STRING" id="307972.A0A2G8LPG4"/>
<evidence type="ECO:0000256" key="2">
    <source>
        <dbReference type="ARBA" id="ARBA00022525"/>
    </source>
</evidence>
<name>A0A2G8LPG4_STIJA</name>
<keyword evidence="7" id="KW-1185">Reference proteome</keyword>
<feature type="binding site" evidence="4">
    <location>
        <position position="274"/>
    </location>
    <ligand>
        <name>cyanocob(III)alamin</name>
        <dbReference type="ChEBI" id="CHEBI:17439"/>
    </ligand>
</feature>
<feature type="disulfide bond" evidence="5">
    <location>
        <begin position="198"/>
        <end position="238"/>
    </location>
</feature>
<dbReference type="GO" id="GO:0015889">
    <property type="term" value="P:cobalamin transport"/>
    <property type="evidence" value="ECO:0007669"/>
    <property type="project" value="InterPro"/>
</dbReference>
<accession>A0A2G8LPG4</accession>
<evidence type="ECO:0000256" key="5">
    <source>
        <dbReference type="PIRSR" id="PIRSR602157-2"/>
    </source>
</evidence>
<evidence type="ECO:0000256" key="1">
    <source>
        <dbReference type="ARBA" id="ARBA00004613"/>
    </source>
</evidence>
<dbReference type="Proteomes" id="UP000230750">
    <property type="component" value="Unassembled WGS sequence"/>
</dbReference>
<dbReference type="Pfam" id="PF01122">
    <property type="entry name" value="Cobalamin_bind"/>
    <property type="match status" value="1"/>
</dbReference>